<sequence length="302" mass="34762">MVKVELTERDEEKQLSTKDFHLNVPFPNKHHSKDKDKPTKEKTALYVPRNELVKNNLFKSSSFSPKVKVTRNVTNILETIFKYGNIAKRYGENGLEMDPTRQQIIVYSAIVCQNNLLWYQRSTPETAGTDRKKFLGDLRLQGKLSIGFGGHKTEDDIGLSNAELTFLQDLLPVIKDQLAVLVGLNKGFFTEIEEELGINRGNIKDIKFLGAFFDERLEDPSIEIQVGWVHTGIATIIELDPETTTKLYFQTRETAKAWWVPFDKVFEDLNHKMKVAQQGKGPLVESWTEILIKEFWSDYYSK</sequence>
<accession>A0A1F4UX42</accession>
<evidence type="ECO:0000313" key="2">
    <source>
        <dbReference type="EMBL" id="OGC49410.1"/>
    </source>
</evidence>
<dbReference type="STRING" id="1802610.A2W32_04435"/>
<comment type="caution">
    <text evidence="2">The sequence shown here is derived from an EMBL/GenBank/DDBJ whole genome shotgun (WGS) entry which is preliminary data.</text>
</comment>
<evidence type="ECO:0000256" key="1">
    <source>
        <dbReference type="SAM" id="MobiDB-lite"/>
    </source>
</evidence>
<evidence type="ECO:0008006" key="4">
    <source>
        <dbReference type="Google" id="ProtNLM"/>
    </source>
</evidence>
<dbReference type="Proteomes" id="UP000177371">
    <property type="component" value="Unassembled WGS sequence"/>
</dbReference>
<feature type="compositionally biased region" description="Basic and acidic residues" evidence="1">
    <location>
        <begin position="1"/>
        <end position="21"/>
    </location>
</feature>
<evidence type="ECO:0000313" key="3">
    <source>
        <dbReference type="Proteomes" id="UP000177371"/>
    </source>
</evidence>
<proteinExistence type="predicted"/>
<reference evidence="2 3" key="1">
    <citation type="journal article" date="2016" name="Nat. Commun.">
        <title>Thousands of microbial genomes shed light on interconnected biogeochemical processes in an aquifer system.</title>
        <authorList>
            <person name="Anantharaman K."/>
            <person name="Brown C.T."/>
            <person name="Hug L.A."/>
            <person name="Sharon I."/>
            <person name="Castelle C.J."/>
            <person name="Probst A.J."/>
            <person name="Thomas B.C."/>
            <person name="Singh A."/>
            <person name="Wilkins M.J."/>
            <person name="Karaoz U."/>
            <person name="Brodie E.L."/>
            <person name="Williams K.H."/>
            <person name="Hubbard S.S."/>
            <person name="Banfield J.F."/>
        </authorList>
    </citation>
    <scope>NUCLEOTIDE SEQUENCE [LARGE SCALE GENOMIC DNA]</scope>
</reference>
<dbReference type="Gene3D" id="3.90.79.10">
    <property type="entry name" value="Nucleoside Triphosphate Pyrophosphohydrolase"/>
    <property type="match status" value="1"/>
</dbReference>
<dbReference type="AlphaFoldDB" id="A0A1F4UX42"/>
<feature type="region of interest" description="Disordered" evidence="1">
    <location>
        <begin position="1"/>
        <end position="40"/>
    </location>
</feature>
<name>A0A1F4UX42_UNCKA</name>
<gene>
    <name evidence="2" type="ORF">A2W32_04435</name>
</gene>
<protein>
    <recommendedName>
        <fullName evidence="4">Nudix hydrolase domain-containing protein</fullName>
    </recommendedName>
</protein>
<organism evidence="2 3">
    <name type="scientific">candidate division WWE3 bacterium RBG_16_37_10</name>
    <dbReference type="NCBI Taxonomy" id="1802610"/>
    <lineage>
        <taxon>Bacteria</taxon>
        <taxon>Katanobacteria</taxon>
    </lineage>
</organism>
<dbReference type="EMBL" id="MEUT01000051">
    <property type="protein sequence ID" value="OGC49410.1"/>
    <property type="molecule type" value="Genomic_DNA"/>
</dbReference>